<reference evidence="1" key="1">
    <citation type="submission" date="2020-08" db="EMBL/GenBank/DDBJ databases">
        <title>Multicomponent nature underlies the extraordinary mechanical properties of spider dragline silk.</title>
        <authorList>
            <person name="Kono N."/>
            <person name="Nakamura H."/>
            <person name="Mori M."/>
            <person name="Yoshida Y."/>
            <person name="Ohtoshi R."/>
            <person name="Malay A.D."/>
            <person name="Moran D.A.P."/>
            <person name="Tomita M."/>
            <person name="Numata K."/>
            <person name="Arakawa K."/>
        </authorList>
    </citation>
    <scope>NUCLEOTIDE SEQUENCE</scope>
</reference>
<organism evidence="1 2">
    <name type="scientific">Nephila pilipes</name>
    <name type="common">Giant wood spider</name>
    <name type="synonym">Nephila maculata</name>
    <dbReference type="NCBI Taxonomy" id="299642"/>
    <lineage>
        <taxon>Eukaryota</taxon>
        <taxon>Metazoa</taxon>
        <taxon>Ecdysozoa</taxon>
        <taxon>Arthropoda</taxon>
        <taxon>Chelicerata</taxon>
        <taxon>Arachnida</taxon>
        <taxon>Araneae</taxon>
        <taxon>Araneomorphae</taxon>
        <taxon>Entelegynae</taxon>
        <taxon>Araneoidea</taxon>
        <taxon>Nephilidae</taxon>
        <taxon>Nephila</taxon>
    </lineage>
</organism>
<evidence type="ECO:0000313" key="1">
    <source>
        <dbReference type="EMBL" id="GFT54482.1"/>
    </source>
</evidence>
<protein>
    <submittedName>
        <fullName evidence="1">Uncharacterized protein</fullName>
    </submittedName>
</protein>
<dbReference type="EMBL" id="BMAW01066305">
    <property type="protein sequence ID" value="GFT54482.1"/>
    <property type="molecule type" value="Genomic_DNA"/>
</dbReference>
<comment type="caution">
    <text evidence="1">The sequence shown here is derived from an EMBL/GenBank/DDBJ whole genome shotgun (WGS) entry which is preliminary data.</text>
</comment>
<keyword evidence="2" id="KW-1185">Reference proteome</keyword>
<accession>A0A8X6PAD3</accession>
<sequence length="191" mass="22187">MHLANKSRSHSFKLDLVLHDWLKQGDHKLSPIFKGPFVIVRPVAAVCYEIRSTIPRNRVLKVVHDQHLRPYFKRDTPIIEEDDCSKEESKSAVVGSADDLEDNPDGAGLLSRRYSLDLDNNSLNKIFKRFNLKFPDFLNFALSGAENIRFTFVFNVIISIFIEIVKQQLSVIIRIREFWICLRSHKIVIYC</sequence>
<name>A0A8X6PAD3_NEPPI</name>
<dbReference type="AlphaFoldDB" id="A0A8X6PAD3"/>
<gene>
    <name evidence="1" type="ORF">NPIL_534191</name>
</gene>
<dbReference type="OrthoDB" id="6426641at2759"/>
<dbReference type="Proteomes" id="UP000887013">
    <property type="component" value="Unassembled WGS sequence"/>
</dbReference>
<proteinExistence type="predicted"/>
<evidence type="ECO:0000313" key="2">
    <source>
        <dbReference type="Proteomes" id="UP000887013"/>
    </source>
</evidence>